<dbReference type="EMBL" id="JAGGNH010000003">
    <property type="protein sequence ID" value="KAJ0979685.1"/>
    <property type="molecule type" value="Genomic_DNA"/>
</dbReference>
<comment type="caution">
    <text evidence="1">The sequence shown here is derived from an EMBL/GenBank/DDBJ whole genome shotgun (WGS) entry which is preliminary data.</text>
</comment>
<sequence length="88" mass="9921">MLSVVLARSLGQTKGPHHHCLPLASSDSDLHGCHFTLDPQLSYKRCLMEELMKVAPLSREKFFSIFKKKSVVVFASPHDLRQGDNRSN</sequence>
<proteinExistence type="predicted"/>
<evidence type="ECO:0000313" key="1">
    <source>
        <dbReference type="EMBL" id="KAJ0979685.1"/>
    </source>
</evidence>
<dbReference type="AlphaFoldDB" id="A0A9D5CTQ2"/>
<gene>
    <name evidence="1" type="ORF">J5N97_015159</name>
</gene>
<reference evidence="1" key="1">
    <citation type="submission" date="2021-03" db="EMBL/GenBank/DDBJ databases">
        <authorList>
            <person name="Li Z."/>
            <person name="Yang C."/>
        </authorList>
    </citation>
    <scope>NUCLEOTIDE SEQUENCE</scope>
    <source>
        <strain evidence="1">Dzin_1.0</strain>
        <tissue evidence="1">Leaf</tissue>
    </source>
</reference>
<accession>A0A9D5CTQ2</accession>
<name>A0A9D5CTQ2_9LILI</name>
<reference evidence="1" key="2">
    <citation type="journal article" date="2022" name="Hortic Res">
        <title>The genome of Dioscorea zingiberensis sheds light on the biosynthesis, origin and evolution of the medicinally important diosgenin saponins.</title>
        <authorList>
            <person name="Li Y."/>
            <person name="Tan C."/>
            <person name="Li Z."/>
            <person name="Guo J."/>
            <person name="Li S."/>
            <person name="Chen X."/>
            <person name="Wang C."/>
            <person name="Dai X."/>
            <person name="Yang H."/>
            <person name="Song W."/>
            <person name="Hou L."/>
            <person name="Xu J."/>
            <person name="Tong Z."/>
            <person name="Xu A."/>
            <person name="Yuan X."/>
            <person name="Wang W."/>
            <person name="Yang Q."/>
            <person name="Chen L."/>
            <person name="Sun Z."/>
            <person name="Wang K."/>
            <person name="Pan B."/>
            <person name="Chen J."/>
            <person name="Bao Y."/>
            <person name="Liu F."/>
            <person name="Qi X."/>
            <person name="Gang D.R."/>
            <person name="Wen J."/>
            <person name="Li J."/>
        </authorList>
    </citation>
    <scope>NUCLEOTIDE SEQUENCE</scope>
    <source>
        <strain evidence="1">Dzin_1.0</strain>
    </source>
</reference>
<evidence type="ECO:0000313" key="2">
    <source>
        <dbReference type="Proteomes" id="UP001085076"/>
    </source>
</evidence>
<keyword evidence="2" id="KW-1185">Reference proteome</keyword>
<protein>
    <submittedName>
        <fullName evidence="1">Uncharacterized protein</fullName>
    </submittedName>
</protein>
<dbReference type="Proteomes" id="UP001085076">
    <property type="component" value="Miscellaneous, Linkage group lg03"/>
</dbReference>
<organism evidence="1 2">
    <name type="scientific">Dioscorea zingiberensis</name>
    <dbReference type="NCBI Taxonomy" id="325984"/>
    <lineage>
        <taxon>Eukaryota</taxon>
        <taxon>Viridiplantae</taxon>
        <taxon>Streptophyta</taxon>
        <taxon>Embryophyta</taxon>
        <taxon>Tracheophyta</taxon>
        <taxon>Spermatophyta</taxon>
        <taxon>Magnoliopsida</taxon>
        <taxon>Liliopsida</taxon>
        <taxon>Dioscoreales</taxon>
        <taxon>Dioscoreaceae</taxon>
        <taxon>Dioscorea</taxon>
    </lineage>
</organism>